<sequence length="150" mass="16474">MPPAGRAPESAAPPSPYLFRYLPHTQAADGSFALQWQPEDFAELRAGDAFTLELPMSRATYKARVNEAIDVPGGRRLTGRLHDGGVESWPFSMTILGDGRTVVGNISAYGRKFALQIGKAGASLRDTTDEGHKLFESEREFWESGRHMGH</sequence>
<accession>A0AAU9AFZ7</accession>
<dbReference type="AlphaFoldDB" id="A0AAU9AFZ7"/>
<organism evidence="1 2">
    <name type="scientific">Lysobacter enzymogenes</name>
    <dbReference type="NCBI Taxonomy" id="69"/>
    <lineage>
        <taxon>Bacteria</taxon>
        <taxon>Pseudomonadati</taxon>
        <taxon>Pseudomonadota</taxon>
        <taxon>Gammaproteobacteria</taxon>
        <taxon>Lysobacterales</taxon>
        <taxon>Lysobacteraceae</taxon>
        <taxon>Lysobacter</taxon>
    </lineage>
</organism>
<dbReference type="KEGG" id="lem:LEN_0793"/>
<gene>
    <name evidence="1" type="ORF">LEN_0793</name>
</gene>
<name>A0AAU9AFZ7_LYSEN</name>
<reference evidence="1 2" key="1">
    <citation type="journal article" date="2017" name="DNA Res.">
        <title>Complete genome sequence and expression profile of the commercial lytic enzyme producer Lysobacter enzymogenes M497-1.</title>
        <authorList>
            <person name="Takami H."/>
            <person name="Toyoda A."/>
            <person name="Uchiyama I."/>
            <person name="Itoh T."/>
            <person name="Takaki Y."/>
            <person name="Arai W."/>
            <person name="Nishi S."/>
            <person name="Kawai M."/>
            <person name="Shinya K."/>
            <person name="Ikeda H."/>
        </authorList>
    </citation>
    <scope>NUCLEOTIDE SEQUENCE [LARGE SCALE GENOMIC DNA]</scope>
    <source>
        <strain evidence="1 2">M497-1</strain>
    </source>
</reference>
<dbReference type="EMBL" id="AP014940">
    <property type="protein sequence ID" value="BAV96280.1"/>
    <property type="molecule type" value="Genomic_DNA"/>
</dbReference>
<dbReference type="Proteomes" id="UP000218824">
    <property type="component" value="Chromosome"/>
</dbReference>
<evidence type="ECO:0000313" key="2">
    <source>
        <dbReference type="Proteomes" id="UP000218824"/>
    </source>
</evidence>
<proteinExistence type="predicted"/>
<protein>
    <submittedName>
        <fullName evidence="1">Uncharacterized protein</fullName>
    </submittedName>
</protein>
<evidence type="ECO:0000313" key="1">
    <source>
        <dbReference type="EMBL" id="BAV96280.1"/>
    </source>
</evidence>